<dbReference type="PANTHER" id="PTHR22504:SF0">
    <property type="entry name" value="REPRESSOR OF RNA POLYMERASE III TRANSCRIPTION MAF1 HOMOLOG"/>
    <property type="match status" value="1"/>
</dbReference>
<organism evidence="3 4">
    <name type="scientific">Morchella conica CCBAS932</name>
    <dbReference type="NCBI Taxonomy" id="1392247"/>
    <lineage>
        <taxon>Eukaryota</taxon>
        <taxon>Fungi</taxon>
        <taxon>Dikarya</taxon>
        <taxon>Ascomycota</taxon>
        <taxon>Pezizomycotina</taxon>
        <taxon>Pezizomycetes</taxon>
        <taxon>Pezizales</taxon>
        <taxon>Morchellaceae</taxon>
        <taxon>Morchella</taxon>
    </lineage>
</organism>
<reference evidence="3 4" key="1">
    <citation type="journal article" date="2018" name="Nat. Ecol. Evol.">
        <title>Pezizomycetes genomes reveal the molecular basis of ectomycorrhizal truffle lifestyle.</title>
        <authorList>
            <person name="Murat C."/>
            <person name="Payen T."/>
            <person name="Noel B."/>
            <person name="Kuo A."/>
            <person name="Morin E."/>
            <person name="Chen J."/>
            <person name="Kohler A."/>
            <person name="Krizsan K."/>
            <person name="Balestrini R."/>
            <person name="Da Silva C."/>
            <person name="Montanini B."/>
            <person name="Hainaut M."/>
            <person name="Levati E."/>
            <person name="Barry K.W."/>
            <person name="Belfiori B."/>
            <person name="Cichocki N."/>
            <person name="Clum A."/>
            <person name="Dockter R.B."/>
            <person name="Fauchery L."/>
            <person name="Guy J."/>
            <person name="Iotti M."/>
            <person name="Le Tacon F."/>
            <person name="Lindquist E.A."/>
            <person name="Lipzen A."/>
            <person name="Malagnac F."/>
            <person name="Mello A."/>
            <person name="Molinier V."/>
            <person name="Miyauchi S."/>
            <person name="Poulain J."/>
            <person name="Riccioni C."/>
            <person name="Rubini A."/>
            <person name="Sitrit Y."/>
            <person name="Splivallo R."/>
            <person name="Traeger S."/>
            <person name="Wang M."/>
            <person name="Zifcakova L."/>
            <person name="Wipf D."/>
            <person name="Zambonelli A."/>
            <person name="Paolocci F."/>
            <person name="Nowrousian M."/>
            <person name="Ottonello S."/>
            <person name="Baldrian P."/>
            <person name="Spatafora J.W."/>
            <person name="Henrissat B."/>
            <person name="Nagy L.G."/>
            <person name="Aury J.M."/>
            <person name="Wincker P."/>
            <person name="Grigoriev I.V."/>
            <person name="Bonfante P."/>
            <person name="Martin F.M."/>
        </authorList>
    </citation>
    <scope>NUCLEOTIDE SEQUENCE [LARGE SCALE GENOMIC DNA]</scope>
    <source>
        <strain evidence="3 4">CCBAS932</strain>
    </source>
</reference>
<feature type="region of interest" description="Disordered" evidence="2">
    <location>
        <begin position="272"/>
        <end position="303"/>
    </location>
</feature>
<name>A0A3N4K9P3_9PEZI</name>
<dbReference type="PANTHER" id="PTHR22504">
    <property type="entry name" value="REPRESSOR OF RNA POLYMERASE III TRANSCRIPTION MAF1"/>
    <property type="match status" value="1"/>
</dbReference>
<keyword evidence="1" id="KW-0805">Transcription regulation</keyword>
<dbReference type="EMBL" id="ML119189">
    <property type="protein sequence ID" value="RPB07247.1"/>
    <property type="molecule type" value="Genomic_DNA"/>
</dbReference>
<evidence type="ECO:0000256" key="2">
    <source>
        <dbReference type="SAM" id="MobiDB-lite"/>
    </source>
</evidence>
<dbReference type="STRING" id="1392247.A0A3N4K9P3"/>
<keyword evidence="4" id="KW-1185">Reference proteome</keyword>
<sequence length="313" mass="35537">MKFLPLRELDVINRALVFDTPDCRVVGGCDIYTTKNEIHKACLQLDIKLTFCPFFITWHRFIQAAGADKKLYKNISNTITNRYEADLRLSESLSPPKSSATSAATLGSKNQSKAVYQTLHSPFGPLDQISARRTFAYLIATLNASHSDYDFSTVLKPSDFRRERHLRPVMNNFNTTLFNLGVNPSKALPKMWDIIDKEMDLLSCNIYTYSPDDVSDDPYGEEGLIWSTNLFFFNKHKKRVCYLYLRGLSSLSHSPMEINRVGGWRADMGGVSSGQEGWDDSDDDAFDDEFQESSSVWGGDEYDDDGFLETMEV</sequence>
<evidence type="ECO:0000256" key="1">
    <source>
        <dbReference type="PIRNR" id="PIRNR037240"/>
    </source>
</evidence>
<dbReference type="GO" id="GO:0005634">
    <property type="term" value="C:nucleus"/>
    <property type="evidence" value="ECO:0007669"/>
    <property type="project" value="UniProtKB-SubCell"/>
</dbReference>
<dbReference type="OrthoDB" id="277029at2759"/>
<feature type="compositionally biased region" description="Acidic residues" evidence="2">
    <location>
        <begin position="277"/>
        <end position="291"/>
    </location>
</feature>
<evidence type="ECO:0000313" key="4">
    <source>
        <dbReference type="Proteomes" id="UP000277580"/>
    </source>
</evidence>
<proteinExistence type="inferred from homology"/>
<keyword evidence="1" id="KW-0804">Transcription</keyword>
<protein>
    <recommendedName>
        <fullName evidence="1">Repressor of RNA polymerase III transcription MAF1</fullName>
    </recommendedName>
</protein>
<dbReference type="Proteomes" id="UP000277580">
    <property type="component" value="Unassembled WGS sequence"/>
</dbReference>
<dbReference type="InterPro" id="IPR038564">
    <property type="entry name" value="Maf1_sf"/>
</dbReference>
<keyword evidence="1" id="KW-0539">Nucleus</keyword>
<keyword evidence="1" id="KW-0678">Repressor</keyword>
<dbReference type="GO" id="GO:0016480">
    <property type="term" value="P:negative regulation of transcription by RNA polymerase III"/>
    <property type="evidence" value="ECO:0007669"/>
    <property type="project" value="UniProtKB-UniRule"/>
</dbReference>
<dbReference type="Gene3D" id="3.40.1000.50">
    <property type="entry name" value="Repressor of RNA polymerase III transcription Maf1"/>
    <property type="match status" value="1"/>
</dbReference>
<dbReference type="Pfam" id="PF09174">
    <property type="entry name" value="Maf1"/>
    <property type="match status" value="1"/>
</dbReference>
<dbReference type="AlphaFoldDB" id="A0A3N4K9P3"/>
<comment type="similarity">
    <text evidence="1">Belongs to the MAF1 family.</text>
</comment>
<accession>A0A3N4K9P3</accession>
<dbReference type="InParanoid" id="A0A3N4K9P3"/>
<dbReference type="GO" id="GO:0000994">
    <property type="term" value="F:RNA polymerase III core binding"/>
    <property type="evidence" value="ECO:0007669"/>
    <property type="project" value="TreeGrafter"/>
</dbReference>
<dbReference type="PIRSF" id="PIRSF037240">
    <property type="entry name" value="RNA_polIII_Trep_MAF1"/>
    <property type="match status" value="1"/>
</dbReference>
<dbReference type="FunCoup" id="A0A3N4K9P3">
    <property type="interactions" value="95"/>
</dbReference>
<dbReference type="InterPro" id="IPR015257">
    <property type="entry name" value="Maf1"/>
</dbReference>
<comment type="subcellular location">
    <subcellularLocation>
        <location evidence="1">Nucleus</location>
    </subcellularLocation>
</comment>
<gene>
    <name evidence="3" type="ORF">P167DRAFT_420810</name>
</gene>
<comment type="function">
    <text evidence="1">Mediator of diverse signals that repress RNA polymerase III transcription. Inhibits the de novo assembly of TFIIIB onto DNA.</text>
</comment>
<evidence type="ECO:0000313" key="3">
    <source>
        <dbReference type="EMBL" id="RPB07247.1"/>
    </source>
</evidence>